<dbReference type="CDD" id="cd06222">
    <property type="entry name" value="RNase_H_like"/>
    <property type="match status" value="1"/>
</dbReference>
<protein>
    <recommendedName>
        <fullName evidence="5">Reverse transcriptase zinc-binding domain-containing protein</fullName>
    </recommendedName>
</protein>
<dbReference type="InterPro" id="IPR052929">
    <property type="entry name" value="RNase_H-like_EbsB-rel"/>
</dbReference>
<feature type="domain" description="Reverse transcriptase zinc-binding" evidence="2">
    <location>
        <begin position="4"/>
        <end position="62"/>
    </location>
</feature>
<sequence length="317" mass="36472">MCHLHLPPKVRVFLWKWESNILPTGVNLSKRIREACDECPFCGLRETQEHILRDCDWAGRIWRPSSLGTLFSEGEEKSSEEWLCDLIDKVSDDELCSMVMALWFLWKERNNKLFNNSKLEESEVIARAEAYLKEFRSGVKSASPARATRQEARWEKLKKDHLKANVDATKMKEGGTGLGLVVRDDEGRLILAAVRRTRVDWEPEMAEAQAVLWDLDLLHIHASQPTLIESDCQSLIQKLDRRGYIETELGVIVKEIKGRCSERGDVRWRFWGRGGNAVAHEMVRANCRWEETEISVGRPPICILNILEKDCNNTLSV</sequence>
<organism evidence="3 4">
    <name type="scientific">Linum trigynum</name>
    <dbReference type="NCBI Taxonomy" id="586398"/>
    <lineage>
        <taxon>Eukaryota</taxon>
        <taxon>Viridiplantae</taxon>
        <taxon>Streptophyta</taxon>
        <taxon>Embryophyta</taxon>
        <taxon>Tracheophyta</taxon>
        <taxon>Spermatophyta</taxon>
        <taxon>Magnoliopsida</taxon>
        <taxon>eudicotyledons</taxon>
        <taxon>Gunneridae</taxon>
        <taxon>Pentapetalae</taxon>
        <taxon>rosids</taxon>
        <taxon>fabids</taxon>
        <taxon>Malpighiales</taxon>
        <taxon>Linaceae</taxon>
        <taxon>Linum</taxon>
    </lineage>
</organism>
<dbReference type="Pfam" id="PF13456">
    <property type="entry name" value="RVT_3"/>
    <property type="match status" value="1"/>
</dbReference>
<evidence type="ECO:0008006" key="5">
    <source>
        <dbReference type="Google" id="ProtNLM"/>
    </source>
</evidence>
<name>A0AAV2GE11_9ROSI</name>
<evidence type="ECO:0000259" key="2">
    <source>
        <dbReference type="Pfam" id="PF13966"/>
    </source>
</evidence>
<keyword evidence="4" id="KW-1185">Reference proteome</keyword>
<dbReference type="PANTHER" id="PTHR47074:SF48">
    <property type="entry name" value="POLYNUCLEOTIDYL TRANSFERASE, RIBONUCLEASE H-LIKE SUPERFAMILY PROTEIN"/>
    <property type="match status" value="1"/>
</dbReference>
<feature type="domain" description="RNase H type-1" evidence="1">
    <location>
        <begin position="165"/>
        <end position="284"/>
    </location>
</feature>
<reference evidence="3 4" key="1">
    <citation type="submission" date="2024-04" db="EMBL/GenBank/DDBJ databases">
        <authorList>
            <person name="Fracassetti M."/>
        </authorList>
    </citation>
    <scope>NUCLEOTIDE SEQUENCE [LARGE SCALE GENOMIC DNA]</scope>
</reference>
<evidence type="ECO:0000259" key="1">
    <source>
        <dbReference type="Pfam" id="PF13456"/>
    </source>
</evidence>
<gene>
    <name evidence="3" type="ORF">LTRI10_LOCUS48251</name>
</gene>
<dbReference type="EMBL" id="OZ034821">
    <property type="protein sequence ID" value="CAL1408676.1"/>
    <property type="molecule type" value="Genomic_DNA"/>
</dbReference>
<dbReference type="Pfam" id="PF13966">
    <property type="entry name" value="zf-RVT"/>
    <property type="match status" value="1"/>
</dbReference>
<dbReference type="PANTHER" id="PTHR47074">
    <property type="entry name" value="BNAC02G40300D PROTEIN"/>
    <property type="match status" value="1"/>
</dbReference>
<accession>A0AAV2GE11</accession>
<dbReference type="InterPro" id="IPR036397">
    <property type="entry name" value="RNaseH_sf"/>
</dbReference>
<dbReference type="InterPro" id="IPR044730">
    <property type="entry name" value="RNase_H-like_dom_plant"/>
</dbReference>
<evidence type="ECO:0000313" key="3">
    <source>
        <dbReference type="EMBL" id="CAL1408676.1"/>
    </source>
</evidence>
<dbReference type="Gene3D" id="3.30.420.10">
    <property type="entry name" value="Ribonuclease H-like superfamily/Ribonuclease H"/>
    <property type="match status" value="1"/>
</dbReference>
<dbReference type="InterPro" id="IPR026960">
    <property type="entry name" value="RVT-Znf"/>
</dbReference>
<dbReference type="GO" id="GO:0003676">
    <property type="term" value="F:nucleic acid binding"/>
    <property type="evidence" value="ECO:0007669"/>
    <property type="project" value="InterPro"/>
</dbReference>
<dbReference type="AlphaFoldDB" id="A0AAV2GE11"/>
<evidence type="ECO:0000313" key="4">
    <source>
        <dbReference type="Proteomes" id="UP001497516"/>
    </source>
</evidence>
<dbReference type="GO" id="GO:0004523">
    <property type="term" value="F:RNA-DNA hybrid ribonuclease activity"/>
    <property type="evidence" value="ECO:0007669"/>
    <property type="project" value="InterPro"/>
</dbReference>
<dbReference type="InterPro" id="IPR002156">
    <property type="entry name" value="RNaseH_domain"/>
</dbReference>
<proteinExistence type="predicted"/>
<dbReference type="Proteomes" id="UP001497516">
    <property type="component" value="Chromosome 8"/>
</dbReference>